<reference evidence="1" key="1">
    <citation type="submission" date="2021-02" db="EMBL/GenBank/DDBJ databases">
        <authorList>
            <person name="Dougan E. K."/>
            <person name="Rhodes N."/>
            <person name="Thang M."/>
            <person name="Chan C."/>
        </authorList>
    </citation>
    <scope>NUCLEOTIDE SEQUENCE</scope>
</reference>
<proteinExistence type="predicted"/>
<sequence length="413" mass="45218">MADAPMPQQVALPAQVLSLEELKERKERLIRDATMGIGNLQQMIVDSIGWLPDEQLCQSIARHVALDVPRAKAVLKKLRLIEKGICTMLINASDTGSLTPLEALDVNPLRLVTLDCLKSSRWPDPLGCGPSVAIAWGLMRLNAQPGRTLGQVANFSPDWLWHANQSFLPLSLRTMLISNWRIVHLHPVPTIPDALVSFPCFIALPDTLAMRLVETGRLLVSDFPCQQANSFLSVAHSLSKLLMWIDQIPSIKALRDENLMIIGVNHAVGRLPVVLKNADGTGGLKHWHNQSYCGFATILEPPQDEAEIVLTPEEIGTLVLLDTQTTLRELTDGLHWDMVHSGQHSIHRHIALPSKLSFLLGAGRTAGPGASLQSTLASQRNALSRNSIGSSEVTVVDDSGSRLRITTTINKID</sequence>
<name>A0A812ILN2_9DINO</name>
<dbReference type="EMBL" id="CAJNDS010000292">
    <property type="protein sequence ID" value="CAE7039911.1"/>
    <property type="molecule type" value="Genomic_DNA"/>
</dbReference>
<dbReference type="AlphaFoldDB" id="A0A812ILN2"/>
<evidence type="ECO:0000313" key="2">
    <source>
        <dbReference type="Proteomes" id="UP000604046"/>
    </source>
</evidence>
<protein>
    <submittedName>
        <fullName evidence="1">Uncharacterized protein</fullName>
    </submittedName>
</protein>
<accession>A0A812ILN2</accession>
<evidence type="ECO:0000313" key="1">
    <source>
        <dbReference type="EMBL" id="CAE7039911.1"/>
    </source>
</evidence>
<dbReference type="Proteomes" id="UP000604046">
    <property type="component" value="Unassembled WGS sequence"/>
</dbReference>
<gene>
    <name evidence="1" type="ORF">SNAT2548_LOCUS4734</name>
</gene>
<comment type="caution">
    <text evidence="1">The sequence shown here is derived from an EMBL/GenBank/DDBJ whole genome shotgun (WGS) entry which is preliminary data.</text>
</comment>
<organism evidence="1 2">
    <name type="scientific">Symbiodinium natans</name>
    <dbReference type="NCBI Taxonomy" id="878477"/>
    <lineage>
        <taxon>Eukaryota</taxon>
        <taxon>Sar</taxon>
        <taxon>Alveolata</taxon>
        <taxon>Dinophyceae</taxon>
        <taxon>Suessiales</taxon>
        <taxon>Symbiodiniaceae</taxon>
        <taxon>Symbiodinium</taxon>
    </lineage>
</organism>
<keyword evidence="2" id="KW-1185">Reference proteome</keyword>